<proteinExistence type="predicted"/>
<accession>A0ABY4PM74</accession>
<dbReference type="Proteomes" id="UP000829992">
    <property type="component" value="Chromosome"/>
</dbReference>
<evidence type="ECO:0000313" key="2">
    <source>
        <dbReference type="Proteomes" id="UP000829992"/>
    </source>
</evidence>
<keyword evidence="2" id="KW-1185">Reference proteome</keyword>
<reference evidence="1 2" key="1">
    <citation type="submission" date="2022-05" db="EMBL/GenBank/DDBJ databases">
        <authorList>
            <person name="Zhou X."/>
            <person name="Li K."/>
            <person name="Man Y."/>
        </authorList>
    </citation>
    <scope>NUCLEOTIDE SEQUENCE [LARGE SCALE GENOMIC DNA]</scope>
    <source>
        <strain evidence="1 2">MS405</strain>
    </source>
</reference>
<evidence type="ECO:0000313" key="1">
    <source>
        <dbReference type="EMBL" id="UQT54908.1"/>
    </source>
</evidence>
<gene>
    <name evidence="1" type="ORF">M4V62_07245</name>
</gene>
<organism evidence="1 2">
    <name type="scientific">Streptomyces durmitorensis</name>
    <dbReference type="NCBI Taxonomy" id="319947"/>
    <lineage>
        <taxon>Bacteria</taxon>
        <taxon>Bacillati</taxon>
        <taxon>Actinomycetota</taxon>
        <taxon>Actinomycetes</taxon>
        <taxon>Kitasatosporales</taxon>
        <taxon>Streptomycetaceae</taxon>
        <taxon>Streptomyces</taxon>
    </lineage>
</organism>
<dbReference type="RefSeq" id="WP_249586399.1">
    <property type="nucleotide sequence ID" value="NZ_CP097289.1"/>
</dbReference>
<dbReference type="EMBL" id="CP097289">
    <property type="protein sequence ID" value="UQT54908.1"/>
    <property type="molecule type" value="Genomic_DNA"/>
</dbReference>
<sequence length="296" mass="31229">MRDDRDRHVQAIRARLARAGASEGVVRADVVFDPEADAELRALLCGADTGADLEARHVAGWLCLARAAASDDARGSVHGGMAGTLLFPVWMADPALVPPQLAAGYEATDPADRPDPAHADGPAEWSVECAAAVIAAEGRQHRPPPDATEDDLRLYDLAVRVGTSTPSREVLLGLAVGMGSLAVLATPEHDPTYATRVADLTYVLSLAGQRVGQIGDGAPTRRCVSPTAPSKAFRPTHPTGCSRSATWASSSWTDTGSRTTRTTCTRRSAWPVTCWPNCPHGARIWPTASAPWAALC</sequence>
<name>A0ABY4PM74_9ACTN</name>
<protein>
    <submittedName>
        <fullName evidence="1">Uncharacterized protein</fullName>
    </submittedName>
</protein>